<gene>
    <name evidence="2" type="ORF">EAG_06669</name>
</gene>
<reference evidence="2 3" key="1">
    <citation type="journal article" date="2010" name="Science">
        <title>Genomic comparison of the ants Camponotus floridanus and Harpegnathos saltator.</title>
        <authorList>
            <person name="Bonasio R."/>
            <person name="Zhang G."/>
            <person name="Ye C."/>
            <person name="Mutti N.S."/>
            <person name="Fang X."/>
            <person name="Qin N."/>
            <person name="Donahue G."/>
            <person name="Yang P."/>
            <person name="Li Q."/>
            <person name="Li C."/>
            <person name="Zhang P."/>
            <person name="Huang Z."/>
            <person name="Berger S.L."/>
            <person name="Reinberg D."/>
            <person name="Wang J."/>
            <person name="Liebig J."/>
        </authorList>
    </citation>
    <scope>NUCLEOTIDE SEQUENCE [LARGE SCALE GENOMIC DNA]</scope>
    <source>
        <strain evidence="3">C129</strain>
    </source>
</reference>
<name>E2A9T8_CAMFO</name>
<evidence type="ECO:0000313" key="2">
    <source>
        <dbReference type="EMBL" id="EFN69803.1"/>
    </source>
</evidence>
<proteinExistence type="predicted"/>
<feature type="compositionally biased region" description="Basic and acidic residues" evidence="1">
    <location>
        <begin position="332"/>
        <end position="348"/>
    </location>
</feature>
<organism evidence="3">
    <name type="scientific">Camponotus floridanus</name>
    <name type="common">Florida carpenter ant</name>
    <dbReference type="NCBI Taxonomy" id="104421"/>
    <lineage>
        <taxon>Eukaryota</taxon>
        <taxon>Metazoa</taxon>
        <taxon>Ecdysozoa</taxon>
        <taxon>Arthropoda</taxon>
        <taxon>Hexapoda</taxon>
        <taxon>Insecta</taxon>
        <taxon>Pterygota</taxon>
        <taxon>Neoptera</taxon>
        <taxon>Endopterygota</taxon>
        <taxon>Hymenoptera</taxon>
        <taxon>Apocrita</taxon>
        <taxon>Aculeata</taxon>
        <taxon>Formicoidea</taxon>
        <taxon>Formicidae</taxon>
        <taxon>Formicinae</taxon>
        <taxon>Camponotus</taxon>
    </lineage>
</organism>
<accession>E2A9T8</accession>
<dbReference type="Proteomes" id="UP000000311">
    <property type="component" value="Unassembled WGS sequence"/>
</dbReference>
<dbReference type="AlphaFoldDB" id="E2A9T8"/>
<keyword evidence="3" id="KW-1185">Reference proteome</keyword>
<sequence>MSTKQQVSHETRQTASVRIIVGDKIKQIFENVITHFHYKSTPVQKSAKCNQYSACFIKRSLTDQFDQSAIPYYHFLERVSVRMTIMVIPMAGHRPANPLSVQSVTSAKAADLTPQRQLSMQRVAGSSRGAITLSWGFTGVFYTLMCRDHFMLTPSVLNGAILSRISDCERLESAMGAFHDVTNSYISPHCSATHGTFTVREVLRQRGNGHDPVFDLRCWVNSGTFGISSKGPDMHAAFRVGLADVLSRLVSLHFPEKYVRSRVKWAYSHPERDPESSPRKFEEGEKNFDDFAEYAMTILTSTDEIVQNGGGRGEGGARRKGRNGRKRKTKGKDKSKPPTEPAESDKGRAPRHLRKSIGYICSPRPDLKVWRPWGNEEVEGPGLQPLLPSLKSDPAVRQHPIPFLALRRHEIKEGDTLAYVKQPKLQYHQTKFNKPFGRTKRHSKYFQLKQPVSVIPSTYTASYQSGTRVAISVISYNIEINLIEMNQLLEILEEKEATPLARIMRWVARGELSHLESVRMAERTISILLHIGELFKCVLVVEPCQHSLCALWTRTEKPDRASSSTFFRILITSGRRGSGHVVRCKEHLITRGSAIDSSVAHRRDRVEKIQRSPFCAINALFAQSIPPTYLLPLTQSYSPLHWLNQSSRERRRDE</sequence>
<dbReference type="EMBL" id="GL437928">
    <property type="protein sequence ID" value="EFN69803.1"/>
    <property type="molecule type" value="Genomic_DNA"/>
</dbReference>
<evidence type="ECO:0000256" key="1">
    <source>
        <dbReference type="SAM" id="MobiDB-lite"/>
    </source>
</evidence>
<evidence type="ECO:0000313" key="3">
    <source>
        <dbReference type="Proteomes" id="UP000000311"/>
    </source>
</evidence>
<protein>
    <submittedName>
        <fullName evidence="2">Uncharacterized protein</fullName>
    </submittedName>
</protein>
<feature type="region of interest" description="Disordered" evidence="1">
    <location>
        <begin position="302"/>
        <end position="355"/>
    </location>
</feature>
<dbReference type="InParanoid" id="E2A9T8"/>
<feature type="compositionally biased region" description="Basic residues" evidence="1">
    <location>
        <begin position="318"/>
        <end position="331"/>
    </location>
</feature>